<dbReference type="AlphaFoldDB" id="A0A1I1Q6X4"/>
<evidence type="ECO:0000313" key="3">
    <source>
        <dbReference type="Proteomes" id="UP000198862"/>
    </source>
</evidence>
<evidence type="ECO:0000313" key="2">
    <source>
        <dbReference type="EMBL" id="SFD14973.1"/>
    </source>
</evidence>
<feature type="signal peptide" evidence="1">
    <location>
        <begin position="1"/>
        <end position="18"/>
    </location>
</feature>
<dbReference type="Proteomes" id="UP000198862">
    <property type="component" value="Unassembled WGS sequence"/>
</dbReference>
<reference evidence="2 3" key="1">
    <citation type="submission" date="2016-10" db="EMBL/GenBank/DDBJ databases">
        <authorList>
            <person name="de Groot N.N."/>
        </authorList>
    </citation>
    <scope>NUCLEOTIDE SEQUENCE [LARGE SCALE GENOMIC DNA]</scope>
    <source>
        <strain evidence="2 3">DSM 6059</strain>
    </source>
</reference>
<sequence length="136" mass="14652">MKKIISIALLTSLLGACAHHDDVVPDASGTHYIALKTASKDEATREAFKQASHFCEEKSKKMFVVNQQQSYKGETDEQSYIESKHNLNIVSGISTAMWVFGDGHVDDAGALVAIGSAIGEASLGKPYLTNVTFKCS</sequence>
<proteinExistence type="predicted"/>
<name>A0A1I1Q6X4_9GAMM</name>
<keyword evidence="3" id="KW-1185">Reference proteome</keyword>
<accession>A0A1I1Q6X4</accession>
<feature type="chain" id="PRO_5011675614" description="Lipoprotein" evidence="1">
    <location>
        <begin position="19"/>
        <end position="136"/>
    </location>
</feature>
<dbReference type="RefSeq" id="WP_091987916.1">
    <property type="nucleotide sequence ID" value="NZ_FOLO01000036.1"/>
</dbReference>
<dbReference type="OrthoDB" id="5295192at2"/>
<organism evidence="2 3">
    <name type="scientific">Pseudoalteromonas denitrificans DSM 6059</name>
    <dbReference type="NCBI Taxonomy" id="1123010"/>
    <lineage>
        <taxon>Bacteria</taxon>
        <taxon>Pseudomonadati</taxon>
        <taxon>Pseudomonadota</taxon>
        <taxon>Gammaproteobacteria</taxon>
        <taxon>Alteromonadales</taxon>
        <taxon>Pseudoalteromonadaceae</taxon>
        <taxon>Pseudoalteromonas</taxon>
    </lineage>
</organism>
<evidence type="ECO:0008006" key="4">
    <source>
        <dbReference type="Google" id="ProtNLM"/>
    </source>
</evidence>
<dbReference type="PROSITE" id="PS51257">
    <property type="entry name" value="PROKAR_LIPOPROTEIN"/>
    <property type="match status" value="1"/>
</dbReference>
<evidence type="ECO:0000256" key="1">
    <source>
        <dbReference type="SAM" id="SignalP"/>
    </source>
</evidence>
<gene>
    <name evidence="2" type="ORF">SAMN02745724_03670</name>
</gene>
<keyword evidence="1" id="KW-0732">Signal</keyword>
<protein>
    <recommendedName>
        <fullName evidence="4">Lipoprotein</fullName>
    </recommendedName>
</protein>
<dbReference type="EMBL" id="FOLO01000036">
    <property type="protein sequence ID" value="SFD14973.1"/>
    <property type="molecule type" value="Genomic_DNA"/>
</dbReference>